<evidence type="ECO:0000256" key="2">
    <source>
        <dbReference type="SAM" id="Coils"/>
    </source>
</evidence>
<feature type="compositionally biased region" description="Gly residues" evidence="3">
    <location>
        <begin position="352"/>
        <end position="375"/>
    </location>
</feature>
<dbReference type="EMBL" id="DS985280">
    <property type="protein sequence ID" value="EDV19198.1"/>
    <property type="molecule type" value="Genomic_DNA"/>
</dbReference>
<dbReference type="KEGG" id="tad:TRIADDRAFT_62347"/>
<feature type="region of interest" description="Disordered" evidence="3">
    <location>
        <begin position="222"/>
        <end position="396"/>
    </location>
</feature>
<keyword evidence="6" id="KW-1185">Reference proteome</keyword>
<sequence>MPAAANEDSSQVANALSNPKAIETNEESLARSFIGVIDKKIRNLCKRKTKLENLKKIEEEGKELNQDQKEAISQAKSVETDLETYREINQQYYKLMEEWQKNQKKQMRKEQATRIEADRVRICDILKLQRLLAAVNPETRQYFLEGSNGATKLNEDEIRQIEAFQELVLDPTSVKTSGDHFYNLIEKKEKPVVGTTYDKLMAVMQGIELCSLYTGELKDKVTEPVKEEPQQETVERPSNGDAEVTSGELLPAEVKNNDKNVEVAVSAEKDSVSEEKLNMPNAPTGDFAEQGEATEKDDGFESQKGNRRPRNFRGGNRGRGNQGRNRIRNRNGDRGGKEGAGGRFPGNQDGQYRGGRGGNRGGNRGGRPRGSGGGNYQRYRDDRSSQQPQPQQQQQQ</sequence>
<dbReference type="PANTHER" id="PTHR22922:SF19">
    <property type="entry name" value="CAPRIN HOMOLOG"/>
    <property type="match status" value="1"/>
</dbReference>
<dbReference type="InterPro" id="IPR041637">
    <property type="entry name" value="Caprin-1_dimer"/>
</dbReference>
<evidence type="ECO:0000259" key="4">
    <source>
        <dbReference type="Pfam" id="PF18293"/>
    </source>
</evidence>
<dbReference type="GO" id="GO:0005737">
    <property type="term" value="C:cytoplasm"/>
    <property type="evidence" value="ECO:0000318"/>
    <property type="project" value="GO_Central"/>
</dbReference>
<dbReference type="PhylomeDB" id="B3SDI8"/>
<dbReference type="PANTHER" id="PTHR22922">
    <property type="entry name" value="GPI-ANCHORED PROTEIN P137"/>
    <property type="match status" value="1"/>
</dbReference>
<dbReference type="Pfam" id="PF18293">
    <property type="entry name" value="Caprin-1_dimer"/>
    <property type="match status" value="1"/>
</dbReference>
<feature type="compositionally biased region" description="Low complexity" evidence="3">
    <location>
        <begin position="386"/>
        <end position="396"/>
    </location>
</feature>
<dbReference type="InParanoid" id="B3SDI8"/>
<dbReference type="HOGENOM" id="CLU_697057_0_0_1"/>
<evidence type="ECO:0000313" key="6">
    <source>
        <dbReference type="Proteomes" id="UP000009022"/>
    </source>
</evidence>
<dbReference type="RefSeq" id="XP_002118318.1">
    <property type="nucleotide sequence ID" value="XM_002118282.1"/>
</dbReference>
<comment type="similarity">
    <text evidence="1">Belongs to the caprin family.</text>
</comment>
<dbReference type="eggNOG" id="ENOG502QUGC">
    <property type="taxonomic scope" value="Eukaryota"/>
</dbReference>
<protein>
    <recommendedName>
        <fullName evidence="4">Caprin-1 dimerization domain-containing protein</fullName>
    </recommendedName>
</protein>
<evidence type="ECO:0000256" key="1">
    <source>
        <dbReference type="ARBA" id="ARBA00007950"/>
    </source>
</evidence>
<evidence type="ECO:0000313" key="5">
    <source>
        <dbReference type="EMBL" id="EDV19198.1"/>
    </source>
</evidence>
<name>B3SDI8_TRIAD</name>
<accession>B3SDI8</accession>
<dbReference type="OrthoDB" id="10062814at2759"/>
<evidence type="ECO:0000256" key="3">
    <source>
        <dbReference type="SAM" id="MobiDB-lite"/>
    </source>
</evidence>
<dbReference type="InterPro" id="IPR028816">
    <property type="entry name" value="Caprin"/>
</dbReference>
<proteinExistence type="inferred from homology"/>
<keyword evidence="2" id="KW-0175">Coiled coil</keyword>
<reference evidence="5 6" key="1">
    <citation type="journal article" date="2008" name="Nature">
        <title>The Trichoplax genome and the nature of placozoans.</title>
        <authorList>
            <person name="Srivastava M."/>
            <person name="Begovic E."/>
            <person name="Chapman J."/>
            <person name="Putnam N.H."/>
            <person name="Hellsten U."/>
            <person name="Kawashima T."/>
            <person name="Kuo A."/>
            <person name="Mitros T."/>
            <person name="Salamov A."/>
            <person name="Carpenter M.L."/>
            <person name="Signorovitch A.Y."/>
            <person name="Moreno M.A."/>
            <person name="Kamm K."/>
            <person name="Grimwood J."/>
            <person name="Schmutz J."/>
            <person name="Shapiro H."/>
            <person name="Grigoriev I.V."/>
            <person name="Buss L.W."/>
            <person name="Schierwater B."/>
            <person name="Dellaporta S.L."/>
            <person name="Rokhsar D.S."/>
        </authorList>
    </citation>
    <scope>NUCLEOTIDE SEQUENCE [LARGE SCALE GENOMIC DNA]</scope>
    <source>
        <strain evidence="5 6">Grell-BS-1999</strain>
    </source>
</reference>
<gene>
    <name evidence="5" type="ORF">TRIADDRAFT_62347</name>
</gene>
<dbReference type="Proteomes" id="UP000009022">
    <property type="component" value="Unassembled WGS sequence"/>
</dbReference>
<organism evidence="5 6">
    <name type="scientific">Trichoplax adhaerens</name>
    <name type="common">Trichoplax reptans</name>
    <dbReference type="NCBI Taxonomy" id="10228"/>
    <lineage>
        <taxon>Eukaryota</taxon>
        <taxon>Metazoa</taxon>
        <taxon>Placozoa</taxon>
        <taxon>Uniplacotomia</taxon>
        <taxon>Trichoplacea</taxon>
        <taxon>Trichoplacidae</taxon>
        <taxon>Trichoplax</taxon>
    </lineage>
</organism>
<dbReference type="STRING" id="10228.B3SDI8"/>
<dbReference type="GO" id="GO:0003723">
    <property type="term" value="F:RNA binding"/>
    <property type="evidence" value="ECO:0000318"/>
    <property type="project" value="GO_Central"/>
</dbReference>
<feature type="compositionally biased region" description="Basic and acidic residues" evidence="3">
    <location>
        <begin position="222"/>
        <end position="235"/>
    </location>
</feature>
<dbReference type="CTD" id="6759531"/>
<feature type="coiled-coil region" evidence="2">
    <location>
        <begin position="47"/>
        <end position="102"/>
    </location>
</feature>
<feature type="compositionally biased region" description="Basic and acidic residues" evidence="3">
    <location>
        <begin position="255"/>
        <end position="277"/>
    </location>
</feature>
<dbReference type="AlphaFoldDB" id="B3SDI8"/>
<feature type="domain" description="Caprin-1 dimerization" evidence="4">
    <location>
        <begin position="108"/>
        <end position="212"/>
    </location>
</feature>
<dbReference type="GeneID" id="6759531"/>